<dbReference type="InterPro" id="IPR027417">
    <property type="entry name" value="P-loop_NTPase"/>
</dbReference>
<sequence length="1224" mass="136175">MKRKKKHHQLRTIICGRCQLLSHGYMIVAVVGNGGYAGGKQFVSADELREKLSHLRHEKALIVKLVDIVDFNGSFLARVRDLVGANPIVLVITKIDLLPKGTDMNCIGDWVVEVTTKKKLNVLSVHLTSSESLDGVSGVASEIQKEKKGRDVYILGAANVGKSAFINALLKTMAERDPVAAAAQKYKPIQSAVPGTTLGPIQINAFLGAEKLYDTPGVHLHHRQAAVVHSDDLPAIAPQNRLRGQSFDISTLEEENYDDDLGLSVEALLLLQKSMLEKQWNLSFEKTATSESPSKKRTTRKKIPVTRSGISARQRRICAKKKTKMSHVSAVSEVSSGNQVRTVINSELFQDNRVKGYVKGVISEDMLSHAEVVRLSKKIKSGLRLDDHKSRLKDRLGCEPSDEQLAISLKISRAELQAWLMECHLAREKLAMSNVRLVMSIAQRYDNMGAEMSDLVQGGLIGLLRGIEKFDSSKGFRISTYVYWWIRQGVAKALVNNSRTLRLPTHLHERLGVIRNAKLRLQEKGITPSIDRIAESLNMSQKKVRNATEYIADNRLENNPWHGYDEWALKDEVSKLISATLGEREREIIRLYYGLDKKCLTWEDISKRIGLSRERVRQVGLVALEKLKHAARKRKMEAMLEYLTFSLGRDSKALDNIIVAGGKISAMALRTLSTFPSLPRRLTRREPTLTVIHRNPATLTVCKSIANSEPAVSLSERDGFAAAAPTPGERFLENQRAHEAKKVVKKELKKEKKKKKDEVVRKVVDTSVSCCYGCGAPLQTSDVDSPGFVDLVTYDLKKKHHQLRTIICGRCQLLSHGHMITAVGGNGGYAGGKQFVSADELREKLSHLRHEKALIVKLVDIVDFNGSFLARVRDLVGANPIVLVITKIDLLPKGTDMNCIGDWVVEVTTKKKLNVLSVHLTSSKSLDGVSGVASEIQKEKKGRDVYILGAANVGKSAFINALLKTMAERDPVAAAAQKYKPIQSAVPGTTLGPIQINAFLGGEKLYDTPGVHLHHRQAAVVHSDDLPALAPQNRLRGQSFDISTLPSQLSSSPEGQSLNGYTFFWGGLVRIDILKALPETRFTFYGPKALEIHVVATKTANDFYQKELGLLLTPPSGKDQIQEWKGLQSHRLLRIEFNDPKRPASDVAISGLGWISIEPIRRTRDSEPRDLEESEHEIRLCVSVPKPVEVFIRPTLPIASSGAEWYQYRDLTDKEEEVRPKWYF</sequence>
<dbReference type="InterPro" id="IPR007627">
    <property type="entry name" value="RNA_pol_sigma70_r2"/>
</dbReference>
<dbReference type="PROSITE" id="PS00715">
    <property type="entry name" value="SIGMA70_1"/>
    <property type="match status" value="1"/>
</dbReference>
<dbReference type="SUPFAM" id="SSF88659">
    <property type="entry name" value="Sigma3 and sigma4 domains of RNA polymerase sigma factors"/>
    <property type="match status" value="2"/>
</dbReference>
<dbReference type="Pfam" id="PF04542">
    <property type="entry name" value="Sigma70_r2"/>
    <property type="match status" value="1"/>
</dbReference>
<feature type="domain" description="CP-type G" evidence="6">
    <location>
        <begin position="838"/>
        <end position="1014"/>
    </location>
</feature>
<evidence type="ECO:0000256" key="3">
    <source>
        <dbReference type="ARBA" id="ARBA00023125"/>
    </source>
</evidence>
<evidence type="ECO:0000256" key="2">
    <source>
        <dbReference type="ARBA" id="ARBA00023082"/>
    </source>
</evidence>
<evidence type="ECO:0000259" key="6">
    <source>
        <dbReference type="PROSITE" id="PS51721"/>
    </source>
</evidence>
<dbReference type="PRINTS" id="PR00046">
    <property type="entry name" value="SIGMA70FCT"/>
</dbReference>
<organism evidence="7 8">
    <name type="scientific">Thlaspi arvense</name>
    <name type="common">Field penny-cress</name>
    <dbReference type="NCBI Taxonomy" id="13288"/>
    <lineage>
        <taxon>Eukaryota</taxon>
        <taxon>Viridiplantae</taxon>
        <taxon>Streptophyta</taxon>
        <taxon>Embryophyta</taxon>
        <taxon>Tracheophyta</taxon>
        <taxon>Spermatophyta</taxon>
        <taxon>Magnoliopsida</taxon>
        <taxon>eudicotyledons</taxon>
        <taxon>Gunneridae</taxon>
        <taxon>Pentapetalae</taxon>
        <taxon>rosids</taxon>
        <taxon>malvids</taxon>
        <taxon>Brassicales</taxon>
        <taxon>Brassicaceae</taxon>
        <taxon>Thlaspideae</taxon>
        <taxon>Thlaspi</taxon>
    </lineage>
</organism>
<reference evidence="7 8" key="1">
    <citation type="submission" date="2022-03" db="EMBL/GenBank/DDBJ databases">
        <authorList>
            <person name="Nunn A."/>
            <person name="Chopra R."/>
            <person name="Nunn A."/>
            <person name="Contreras Garrido A."/>
        </authorList>
    </citation>
    <scope>NUCLEOTIDE SEQUENCE [LARGE SCALE GENOMIC DNA]</scope>
</reference>
<dbReference type="InterPro" id="IPR030378">
    <property type="entry name" value="G_CP_dom"/>
</dbReference>
<keyword evidence="2" id="KW-0731">Sigma factor</keyword>
<dbReference type="InterPro" id="IPR013325">
    <property type="entry name" value="RNA_pol_sigma_r2"/>
</dbReference>
<feature type="domain" description="CP-type G" evidence="6">
    <location>
        <begin position="45"/>
        <end position="221"/>
    </location>
</feature>
<dbReference type="InterPro" id="IPR013324">
    <property type="entry name" value="RNA_pol_sigma_r3/r4-like"/>
</dbReference>
<keyword evidence="8" id="KW-1185">Reference proteome</keyword>
<protein>
    <recommendedName>
        <fullName evidence="6">CP-type G domain-containing protein</fullName>
    </recommendedName>
</protein>
<dbReference type="Gene3D" id="3.40.50.300">
    <property type="entry name" value="P-loop containing nucleotide triphosphate hydrolases"/>
    <property type="match status" value="2"/>
</dbReference>
<dbReference type="Gene3D" id="1.10.601.10">
    <property type="entry name" value="RNA Polymerase Primary Sigma Factor"/>
    <property type="match status" value="1"/>
</dbReference>
<dbReference type="GO" id="GO:0005525">
    <property type="term" value="F:GTP binding"/>
    <property type="evidence" value="ECO:0007669"/>
    <property type="project" value="InterPro"/>
</dbReference>
<feature type="transmembrane region" description="Helical" evidence="5">
    <location>
        <begin position="20"/>
        <end position="39"/>
    </location>
</feature>
<keyword evidence="5" id="KW-0812">Transmembrane</keyword>
<keyword evidence="4" id="KW-0804">Transcription</keyword>
<dbReference type="CDD" id="cd06171">
    <property type="entry name" value="Sigma70_r4"/>
    <property type="match status" value="1"/>
</dbReference>
<dbReference type="Pfam" id="PF04539">
    <property type="entry name" value="Sigma70_r3"/>
    <property type="match status" value="1"/>
</dbReference>
<dbReference type="Proteomes" id="UP000836841">
    <property type="component" value="Chromosome 5"/>
</dbReference>
<dbReference type="PROSITE" id="PS51721">
    <property type="entry name" value="G_CP"/>
    <property type="match status" value="2"/>
</dbReference>
<dbReference type="SUPFAM" id="SSF88946">
    <property type="entry name" value="Sigma2 domain of RNA polymerase sigma factors"/>
    <property type="match status" value="1"/>
</dbReference>
<dbReference type="PANTHER" id="PTHR47569:SF2">
    <property type="entry name" value="NO-ASSOCIATED PROTEIN 1, CHLOROPLASTIC_MITOCHONDRIAL"/>
    <property type="match status" value="1"/>
</dbReference>
<name>A0AAU9SK13_THLAR</name>
<dbReference type="GO" id="GO:0016987">
    <property type="term" value="F:sigma factor activity"/>
    <property type="evidence" value="ECO:0007669"/>
    <property type="project" value="UniProtKB-KW"/>
</dbReference>
<dbReference type="Pfam" id="PF21516">
    <property type="entry name" value="YqeH-like_C"/>
    <property type="match status" value="1"/>
</dbReference>
<dbReference type="InterPro" id="IPR036388">
    <property type="entry name" value="WH-like_DNA-bd_sf"/>
</dbReference>
<dbReference type="InterPro" id="IPR000943">
    <property type="entry name" value="RNA_pol_sigma70"/>
</dbReference>
<dbReference type="NCBIfam" id="TIGR02937">
    <property type="entry name" value="sigma70-ECF"/>
    <property type="match status" value="1"/>
</dbReference>
<evidence type="ECO:0000313" key="7">
    <source>
        <dbReference type="EMBL" id="CAH2065053.1"/>
    </source>
</evidence>
<evidence type="ECO:0000256" key="4">
    <source>
        <dbReference type="ARBA" id="ARBA00023163"/>
    </source>
</evidence>
<dbReference type="Gene3D" id="1.10.10.10">
    <property type="entry name" value="Winged helix-like DNA-binding domain superfamily/Winged helix DNA-binding domain"/>
    <property type="match status" value="2"/>
</dbReference>
<dbReference type="InterPro" id="IPR007624">
    <property type="entry name" value="RNA_pol_sigma70_r3"/>
</dbReference>
<dbReference type="InterPro" id="IPR044229">
    <property type="entry name" value="NOA1"/>
</dbReference>
<accession>A0AAU9SK13</accession>
<evidence type="ECO:0000313" key="8">
    <source>
        <dbReference type="Proteomes" id="UP000836841"/>
    </source>
</evidence>
<evidence type="ECO:0000256" key="5">
    <source>
        <dbReference type="SAM" id="Phobius"/>
    </source>
</evidence>
<dbReference type="GO" id="GO:0003924">
    <property type="term" value="F:GTPase activity"/>
    <property type="evidence" value="ECO:0007669"/>
    <property type="project" value="InterPro"/>
</dbReference>
<dbReference type="InterPro" id="IPR007630">
    <property type="entry name" value="RNA_pol_sigma70_r4"/>
</dbReference>
<keyword evidence="5" id="KW-0472">Membrane</keyword>
<dbReference type="CDD" id="cd01855">
    <property type="entry name" value="YqeH"/>
    <property type="match status" value="2"/>
</dbReference>
<dbReference type="Pfam" id="PF04545">
    <property type="entry name" value="Sigma70_r4"/>
    <property type="match status" value="1"/>
</dbReference>
<keyword evidence="5" id="KW-1133">Transmembrane helix</keyword>
<dbReference type="InterPro" id="IPR006073">
    <property type="entry name" value="GTP-bd"/>
</dbReference>
<dbReference type="PANTHER" id="PTHR47569">
    <property type="entry name" value="NO-ASSOCIATED PROTEIN 1, CHLOROPLASTIC/MITOCHONDRIAL"/>
    <property type="match status" value="1"/>
</dbReference>
<keyword evidence="1" id="KW-0805">Transcription regulation</keyword>
<evidence type="ECO:0000256" key="1">
    <source>
        <dbReference type="ARBA" id="ARBA00023015"/>
    </source>
</evidence>
<proteinExistence type="predicted"/>
<dbReference type="InterPro" id="IPR014284">
    <property type="entry name" value="RNA_pol_sigma-70_dom"/>
</dbReference>
<keyword evidence="3" id="KW-0238">DNA-binding</keyword>
<dbReference type="EMBL" id="OU466861">
    <property type="protein sequence ID" value="CAH2065053.1"/>
    <property type="molecule type" value="Genomic_DNA"/>
</dbReference>
<dbReference type="InterPro" id="IPR048422">
    <property type="entry name" value="NOA1/YqeH-like_C"/>
</dbReference>
<dbReference type="AlphaFoldDB" id="A0AAU9SK13"/>
<dbReference type="Pfam" id="PF01926">
    <property type="entry name" value="MMR_HSR1"/>
    <property type="match status" value="2"/>
</dbReference>
<gene>
    <name evidence="7" type="ORF">TAV2_LOCUS17327</name>
</gene>
<dbReference type="GO" id="GO:0003677">
    <property type="term" value="F:DNA binding"/>
    <property type="evidence" value="ECO:0007669"/>
    <property type="project" value="UniProtKB-KW"/>
</dbReference>
<dbReference type="GO" id="GO:0071482">
    <property type="term" value="P:cellular response to light stimulus"/>
    <property type="evidence" value="ECO:0007669"/>
    <property type="project" value="UniProtKB-ARBA"/>
</dbReference>
<dbReference type="SUPFAM" id="SSF52540">
    <property type="entry name" value="P-loop containing nucleoside triphosphate hydrolases"/>
    <property type="match status" value="2"/>
</dbReference>
<dbReference type="GO" id="GO:0006352">
    <property type="term" value="P:DNA-templated transcription initiation"/>
    <property type="evidence" value="ECO:0007669"/>
    <property type="project" value="InterPro"/>
</dbReference>